<reference evidence="1" key="1">
    <citation type="submission" date="2020-09" db="EMBL/GenBank/DDBJ databases">
        <title>Genome-Enabled Discovery of Anthraquinone Biosynthesis in Senna tora.</title>
        <authorList>
            <person name="Kang S.-H."/>
            <person name="Pandey R.P."/>
            <person name="Lee C.-M."/>
            <person name="Sim J.-S."/>
            <person name="Jeong J.-T."/>
            <person name="Choi B.-S."/>
            <person name="Jung M."/>
            <person name="Ginzburg D."/>
            <person name="Zhao K."/>
            <person name="Won S.Y."/>
            <person name="Oh T.-J."/>
            <person name="Yu Y."/>
            <person name="Kim N.-H."/>
            <person name="Lee O.R."/>
            <person name="Lee T.-H."/>
            <person name="Bashyal P."/>
            <person name="Kim T.-S."/>
            <person name="Lee W.-H."/>
            <person name="Kawkins C."/>
            <person name="Kim C.-K."/>
            <person name="Kim J.S."/>
            <person name="Ahn B.O."/>
            <person name="Rhee S.Y."/>
            <person name="Sohng J.K."/>
        </authorList>
    </citation>
    <scope>NUCLEOTIDE SEQUENCE</scope>
    <source>
        <tissue evidence="1">Leaf</tissue>
    </source>
</reference>
<sequence>MDRLYRRSLLVPLRPVLHIYSSIWTPSSLVGLDSTILPTLSRSLFAGFDLSYVSISHEYLRSLLYYVDKFISLILTPPPLSPSVLIPVLYLSVDSVIWMCLRSLQRLNLTKSASHRGNIGSRFETIKDHVDGKMQCGFGIQSDSLREPSYQRHDSNFVMLMPNKEHQAEDIIGKMGERPMLKSDIDAGNFDGLPIKLKPLDKIL</sequence>
<dbReference type="PANTHER" id="PTHR35738">
    <property type="entry name" value="OS05G0577800 PROTEIN"/>
    <property type="match status" value="1"/>
</dbReference>
<proteinExistence type="predicted"/>
<dbReference type="PANTHER" id="PTHR35738:SF3">
    <property type="entry name" value="OS05G0577800 PROTEIN"/>
    <property type="match status" value="1"/>
</dbReference>
<protein>
    <submittedName>
        <fullName evidence="1">Plant/K24A2-2 protein</fullName>
    </submittedName>
</protein>
<accession>A0A834XDA9</accession>
<dbReference type="Proteomes" id="UP000634136">
    <property type="component" value="Unassembled WGS sequence"/>
</dbReference>
<evidence type="ECO:0000313" key="1">
    <source>
        <dbReference type="EMBL" id="KAF7842388.1"/>
    </source>
</evidence>
<dbReference type="AlphaFoldDB" id="A0A834XDA9"/>
<dbReference type="OrthoDB" id="439326at2759"/>
<comment type="caution">
    <text evidence="1">The sequence shown here is derived from an EMBL/GenBank/DDBJ whole genome shotgun (WGS) entry which is preliminary data.</text>
</comment>
<organism evidence="1 2">
    <name type="scientific">Senna tora</name>
    <dbReference type="NCBI Taxonomy" id="362788"/>
    <lineage>
        <taxon>Eukaryota</taxon>
        <taxon>Viridiplantae</taxon>
        <taxon>Streptophyta</taxon>
        <taxon>Embryophyta</taxon>
        <taxon>Tracheophyta</taxon>
        <taxon>Spermatophyta</taxon>
        <taxon>Magnoliopsida</taxon>
        <taxon>eudicotyledons</taxon>
        <taxon>Gunneridae</taxon>
        <taxon>Pentapetalae</taxon>
        <taxon>rosids</taxon>
        <taxon>fabids</taxon>
        <taxon>Fabales</taxon>
        <taxon>Fabaceae</taxon>
        <taxon>Caesalpinioideae</taxon>
        <taxon>Cassia clade</taxon>
        <taxon>Senna</taxon>
    </lineage>
</organism>
<evidence type="ECO:0000313" key="2">
    <source>
        <dbReference type="Proteomes" id="UP000634136"/>
    </source>
</evidence>
<gene>
    <name evidence="1" type="ORF">G2W53_004686</name>
</gene>
<name>A0A834XDA9_9FABA</name>
<keyword evidence="2" id="KW-1185">Reference proteome</keyword>
<dbReference type="EMBL" id="JAAIUW010000002">
    <property type="protein sequence ID" value="KAF7842388.1"/>
    <property type="molecule type" value="Genomic_DNA"/>
</dbReference>